<evidence type="ECO:0000256" key="1">
    <source>
        <dbReference type="SAM" id="Phobius"/>
    </source>
</evidence>
<name>A0A1V2EY99_9SPHN</name>
<keyword evidence="3" id="KW-1185">Reference proteome</keyword>
<evidence type="ECO:0008006" key="4">
    <source>
        <dbReference type="Google" id="ProtNLM"/>
    </source>
</evidence>
<dbReference type="EMBL" id="MPSB01000001">
    <property type="protein sequence ID" value="ONF97487.1"/>
    <property type="molecule type" value="Genomic_DNA"/>
</dbReference>
<dbReference type="RefSeq" id="WP_076743217.1">
    <property type="nucleotide sequence ID" value="NZ_MPSB01000001.1"/>
</dbReference>
<accession>A0A1V2EY99</accession>
<sequence length="92" mass="10514">MQARHPALRILQLVLGGLLLIGAAIMGPLPGPGGIFLFAGGMILILRNSRWAQVRWARLKRRWPRIGNLVDRAMRRRSALRRRARDRVLSQR</sequence>
<keyword evidence="1" id="KW-0812">Transmembrane</keyword>
<evidence type="ECO:0000313" key="3">
    <source>
        <dbReference type="Proteomes" id="UP000188729"/>
    </source>
</evidence>
<reference evidence="2 3" key="1">
    <citation type="submission" date="2016-11" db="EMBL/GenBank/DDBJ databases">
        <title>Genome sequence of Sphingomonas jeddahensis G39.</title>
        <authorList>
            <person name="Poehlein A."/>
            <person name="Wuebbeler J.H."/>
            <person name="Steinbuechel A."/>
            <person name="Daniel R."/>
        </authorList>
    </citation>
    <scope>NUCLEOTIDE SEQUENCE [LARGE SCALE GENOMIC DNA]</scope>
    <source>
        <strain evidence="2 3">G39</strain>
    </source>
</reference>
<feature type="transmembrane region" description="Helical" evidence="1">
    <location>
        <begin position="7"/>
        <end position="27"/>
    </location>
</feature>
<protein>
    <recommendedName>
        <fullName evidence="4">Transmembrane protein (PGPGW)</fullName>
    </recommendedName>
</protein>
<dbReference type="Proteomes" id="UP000188729">
    <property type="component" value="Unassembled WGS sequence"/>
</dbReference>
<keyword evidence="1" id="KW-1133">Transmembrane helix</keyword>
<proteinExistence type="predicted"/>
<feature type="transmembrane region" description="Helical" evidence="1">
    <location>
        <begin position="33"/>
        <end position="52"/>
    </location>
</feature>
<dbReference type="STRING" id="1915074.SPHI_01170"/>
<comment type="caution">
    <text evidence="2">The sequence shown here is derived from an EMBL/GenBank/DDBJ whole genome shotgun (WGS) entry which is preliminary data.</text>
</comment>
<keyword evidence="1" id="KW-0472">Membrane</keyword>
<gene>
    <name evidence="2" type="ORF">SPHI_01170</name>
</gene>
<dbReference type="AlphaFoldDB" id="A0A1V2EY99"/>
<organism evidence="2 3">
    <name type="scientific">Sphingomonas jeddahensis</name>
    <dbReference type="NCBI Taxonomy" id="1915074"/>
    <lineage>
        <taxon>Bacteria</taxon>
        <taxon>Pseudomonadati</taxon>
        <taxon>Pseudomonadota</taxon>
        <taxon>Alphaproteobacteria</taxon>
        <taxon>Sphingomonadales</taxon>
        <taxon>Sphingomonadaceae</taxon>
        <taxon>Sphingomonas</taxon>
    </lineage>
</organism>
<evidence type="ECO:0000313" key="2">
    <source>
        <dbReference type="EMBL" id="ONF97487.1"/>
    </source>
</evidence>